<protein>
    <submittedName>
        <fullName evidence="1">Uncharacterized protein</fullName>
    </submittedName>
</protein>
<name>A0A1I0Y8H1_9BACT</name>
<gene>
    <name evidence="1" type="ORF">SAMN04489723_104171</name>
</gene>
<evidence type="ECO:0000313" key="1">
    <source>
        <dbReference type="EMBL" id="SFB09601.1"/>
    </source>
</evidence>
<dbReference type="AlphaFoldDB" id="A0A1I0Y8H1"/>
<dbReference type="Proteomes" id="UP000198790">
    <property type="component" value="Unassembled WGS sequence"/>
</dbReference>
<accession>A0A1I0Y8H1</accession>
<proteinExistence type="predicted"/>
<reference evidence="1 2" key="1">
    <citation type="submission" date="2016-10" db="EMBL/GenBank/DDBJ databases">
        <authorList>
            <person name="de Groot N.N."/>
        </authorList>
    </citation>
    <scope>NUCLEOTIDE SEQUENCE [LARGE SCALE GENOMIC DNA]</scope>
    <source>
        <strain evidence="1 2">DSM 23399</strain>
    </source>
</reference>
<keyword evidence="2" id="KW-1185">Reference proteome</keyword>
<organism evidence="1 2">
    <name type="scientific">Algoriphagus aquimarinus</name>
    <dbReference type="NCBI Taxonomy" id="237018"/>
    <lineage>
        <taxon>Bacteria</taxon>
        <taxon>Pseudomonadati</taxon>
        <taxon>Bacteroidota</taxon>
        <taxon>Cytophagia</taxon>
        <taxon>Cytophagales</taxon>
        <taxon>Cyclobacteriaceae</taxon>
        <taxon>Algoriphagus</taxon>
    </lineage>
</organism>
<sequence length="89" mass="10152">MGNSSKSEPKGYIEIVVGNHQILHGFDANNKEIIEEVVVEKAAKKLIAIERVQSVSEKFILTTYAFGRMVYWEYEGSYKKLKEKLAEAK</sequence>
<evidence type="ECO:0000313" key="2">
    <source>
        <dbReference type="Proteomes" id="UP000198790"/>
    </source>
</evidence>
<dbReference type="RefSeq" id="WP_217647298.1">
    <property type="nucleotide sequence ID" value="NZ_FOKK01000004.1"/>
</dbReference>
<dbReference type="EMBL" id="FOKK01000004">
    <property type="protein sequence ID" value="SFB09601.1"/>
    <property type="molecule type" value="Genomic_DNA"/>
</dbReference>